<proteinExistence type="predicted"/>
<keyword evidence="6 7" id="KW-0472">Membrane</keyword>
<evidence type="ECO:0000256" key="4">
    <source>
        <dbReference type="ARBA" id="ARBA00022801"/>
    </source>
</evidence>
<feature type="transmembrane region" description="Helical" evidence="7">
    <location>
        <begin position="188"/>
        <end position="210"/>
    </location>
</feature>
<evidence type="ECO:0000313" key="9">
    <source>
        <dbReference type="EMBL" id="UOE44246.1"/>
    </source>
</evidence>
<feature type="transmembrane region" description="Helical" evidence="7">
    <location>
        <begin position="162"/>
        <end position="182"/>
    </location>
</feature>
<protein>
    <submittedName>
        <fullName evidence="9">Phosphatase PAP2 family protein</fullName>
    </submittedName>
</protein>
<evidence type="ECO:0000313" key="10">
    <source>
        <dbReference type="Proteomes" id="UP000832097"/>
    </source>
</evidence>
<evidence type="ECO:0000256" key="5">
    <source>
        <dbReference type="ARBA" id="ARBA00022989"/>
    </source>
</evidence>
<dbReference type="Gene3D" id="1.20.144.10">
    <property type="entry name" value="Phosphatidic acid phosphatase type 2/haloperoxidase"/>
    <property type="match status" value="1"/>
</dbReference>
<dbReference type="InterPro" id="IPR000326">
    <property type="entry name" value="PAP2/HPO"/>
</dbReference>
<feature type="transmembrane region" description="Helical" evidence="7">
    <location>
        <begin position="99"/>
        <end position="117"/>
    </location>
</feature>
<evidence type="ECO:0000256" key="6">
    <source>
        <dbReference type="ARBA" id="ARBA00023136"/>
    </source>
</evidence>
<reference evidence="9 10" key="1">
    <citation type="submission" date="2022-03" db="EMBL/GenBank/DDBJ databases">
        <title>Mucilaginibacter sp. isolated from the gut of Protaetia brevitarsis seulensis larvae.</title>
        <authorList>
            <person name="Won M."/>
            <person name="Kim S.-J."/>
            <person name="Kwon S.-W."/>
        </authorList>
    </citation>
    <scope>NUCLEOTIDE SEQUENCE [LARGE SCALE GENOMIC DNA]</scope>
    <source>
        <strain evidence="9 10">CFWR-12</strain>
    </source>
</reference>
<name>A0ABY4C2K7_9MICO</name>
<evidence type="ECO:0000259" key="8">
    <source>
        <dbReference type="SMART" id="SM00014"/>
    </source>
</evidence>
<dbReference type="Proteomes" id="UP000832097">
    <property type="component" value="Chromosome"/>
</dbReference>
<feature type="transmembrane region" description="Helical" evidence="7">
    <location>
        <begin position="69"/>
        <end position="92"/>
    </location>
</feature>
<feature type="transmembrane region" description="Helical" evidence="7">
    <location>
        <begin position="17"/>
        <end position="38"/>
    </location>
</feature>
<feature type="transmembrane region" description="Helical" evidence="7">
    <location>
        <begin position="137"/>
        <end position="157"/>
    </location>
</feature>
<dbReference type="PANTHER" id="PTHR14969">
    <property type="entry name" value="SPHINGOSINE-1-PHOSPHATE PHOSPHOHYDROLASE"/>
    <property type="match status" value="1"/>
</dbReference>
<feature type="domain" description="Phosphatidic acid phosphatase type 2/haloperoxidase" evidence="8">
    <location>
        <begin position="100"/>
        <end position="203"/>
    </location>
</feature>
<dbReference type="InterPro" id="IPR036938">
    <property type="entry name" value="PAP2/HPO_sf"/>
</dbReference>
<comment type="subcellular location">
    <subcellularLocation>
        <location evidence="1">Cell membrane</location>
        <topology evidence="1">Multi-pass membrane protein</topology>
    </subcellularLocation>
</comment>
<keyword evidence="5 7" id="KW-1133">Transmembrane helix</keyword>
<keyword evidence="3 7" id="KW-0812">Transmembrane</keyword>
<keyword evidence="4" id="KW-0378">Hydrolase</keyword>
<organism evidence="9 10">
    <name type="scientific">Agromyces larvae</name>
    <dbReference type="NCBI Taxonomy" id="2929802"/>
    <lineage>
        <taxon>Bacteria</taxon>
        <taxon>Bacillati</taxon>
        <taxon>Actinomycetota</taxon>
        <taxon>Actinomycetes</taxon>
        <taxon>Micrococcales</taxon>
        <taxon>Microbacteriaceae</taxon>
        <taxon>Agromyces</taxon>
    </lineage>
</organism>
<dbReference type="SUPFAM" id="SSF48317">
    <property type="entry name" value="Acid phosphatase/Vanadium-dependent haloperoxidase"/>
    <property type="match status" value="1"/>
</dbReference>
<keyword evidence="10" id="KW-1185">Reference proteome</keyword>
<dbReference type="EMBL" id="CP094528">
    <property type="protein sequence ID" value="UOE44246.1"/>
    <property type="molecule type" value="Genomic_DNA"/>
</dbReference>
<gene>
    <name evidence="9" type="ORF">MTO99_00135</name>
</gene>
<evidence type="ECO:0000256" key="3">
    <source>
        <dbReference type="ARBA" id="ARBA00022692"/>
    </source>
</evidence>
<dbReference type="Pfam" id="PF01569">
    <property type="entry name" value="PAP2"/>
    <property type="match status" value="1"/>
</dbReference>
<keyword evidence="2" id="KW-1003">Cell membrane</keyword>
<evidence type="ECO:0000256" key="7">
    <source>
        <dbReference type="SAM" id="Phobius"/>
    </source>
</evidence>
<dbReference type="PANTHER" id="PTHR14969:SF62">
    <property type="entry name" value="DECAPRENYLPHOSPHORYL-5-PHOSPHORIBOSE PHOSPHATASE RV3807C-RELATED"/>
    <property type="match status" value="1"/>
</dbReference>
<evidence type="ECO:0000256" key="1">
    <source>
        <dbReference type="ARBA" id="ARBA00004651"/>
    </source>
</evidence>
<dbReference type="SMART" id="SM00014">
    <property type="entry name" value="acidPPc"/>
    <property type="match status" value="1"/>
</dbReference>
<evidence type="ECO:0000256" key="2">
    <source>
        <dbReference type="ARBA" id="ARBA00022475"/>
    </source>
</evidence>
<dbReference type="RefSeq" id="WP_243555894.1">
    <property type="nucleotide sequence ID" value="NZ_CP094528.1"/>
</dbReference>
<accession>A0ABY4C2K7</accession>
<sequence>MTGQTVETRVRRFRRRVPIAVGLTAIALAFGLGALIMLRGGGLPMPIDEEWAEEVLTIRGPVGDVLAGFMNWLGGGIVGVILIPAGGAILLVVLGRPWAALYFVVASAVSAAIVQLLKELFGRDRPEDMLVTSDFGSFPSGHVANAATIAVVVGVIAPRARVWAAGVAYTALMAVSRTYLGVHWVTDTIGGALVGAGAALLVWAVLAGPLERERLAWIERMSRRNAERAQAHVTPPAGSARS</sequence>